<evidence type="ECO:0000256" key="3">
    <source>
        <dbReference type="ARBA" id="ARBA00022490"/>
    </source>
</evidence>
<keyword evidence="7" id="KW-0333">Golgi apparatus</keyword>
<evidence type="ECO:0000313" key="10">
    <source>
        <dbReference type="EnsemblMetazoa" id="G6123.2:cds"/>
    </source>
</evidence>
<evidence type="ECO:0000256" key="2">
    <source>
        <dbReference type="ARBA" id="ARBA00004496"/>
    </source>
</evidence>
<keyword evidence="3" id="KW-0963">Cytoplasm</keyword>
<dbReference type="EnsemblMetazoa" id="G6123.2">
    <property type="protein sequence ID" value="G6123.2:cds"/>
    <property type="gene ID" value="G6123"/>
</dbReference>
<accession>A0A8W8NB35</accession>
<keyword evidence="6 9" id="KW-1133">Transmembrane helix</keyword>
<keyword evidence="4 9" id="KW-0812">Transmembrane</keyword>
<name>A0A8W8NB35_MAGGI</name>
<keyword evidence="5" id="KW-0735">Signal-anchor</keyword>
<evidence type="ECO:0000256" key="1">
    <source>
        <dbReference type="ARBA" id="ARBA00004323"/>
    </source>
</evidence>
<comment type="subcellular location">
    <subcellularLocation>
        <location evidence="2">Cytoplasm</location>
    </subcellularLocation>
    <subcellularLocation>
        <location evidence="1">Golgi apparatus membrane</location>
        <topology evidence="1">Single-pass type II membrane protein</topology>
    </subcellularLocation>
</comment>
<keyword evidence="11" id="KW-1185">Reference proteome</keyword>
<evidence type="ECO:0000256" key="7">
    <source>
        <dbReference type="ARBA" id="ARBA00023034"/>
    </source>
</evidence>
<feature type="transmembrane region" description="Helical" evidence="9">
    <location>
        <begin position="66"/>
        <end position="89"/>
    </location>
</feature>
<evidence type="ECO:0000256" key="6">
    <source>
        <dbReference type="ARBA" id="ARBA00022989"/>
    </source>
</evidence>
<proteinExistence type="predicted"/>
<protein>
    <submittedName>
        <fullName evidence="10">Uncharacterized protein</fullName>
    </submittedName>
</protein>
<evidence type="ECO:0000256" key="8">
    <source>
        <dbReference type="ARBA" id="ARBA00023136"/>
    </source>
</evidence>
<reference evidence="10" key="1">
    <citation type="submission" date="2022-08" db="UniProtKB">
        <authorList>
            <consortium name="EnsemblMetazoa"/>
        </authorList>
    </citation>
    <scope>IDENTIFICATION</scope>
    <source>
        <strain evidence="10">05x7-T-G4-1.051#20</strain>
    </source>
</reference>
<dbReference type="Proteomes" id="UP000005408">
    <property type="component" value="Unassembled WGS sequence"/>
</dbReference>
<dbReference type="InterPro" id="IPR038757">
    <property type="entry name" value="BRAP"/>
</dbReference>
<evidence type="ECO:0000313" key="11">
    <source>
        <dbReference type="Proteomes" id="UP000005408"/>
    </source>
</evidence>
<evidence type="ECO:0000256" key="4">
    <source>
        <dbReference type="ARBA" id="ARBA00022692"/>
    </source>
</evidence>
<sequence length="382" mass="44111">MDSCVLEYVQVLQQNVAELHQMGKEWGMTEEEMSACIERVLKEDENVVVAPPPTFTLRRILRCVPVAIFFLFVTILVIACGAMVLFYVYPPAWNYVSGALKLYDYKMLRAVRLAALPLHRYFNITSLYDAECIVGNPWFEGPSKECIWCRDVHKFEILNDTTDQDLITNYLREAKPMVFQGLAKKVTFDDLRQLYRNNKDVLDTAAVFQSNVPGMKNIEDLFIDEIDEDFLYKDKTTIHWTTKNIPSSQVMRKLFPRPSFIPSESEVALDKVVFVDGHKSGHYEVTTVRFEMGYYMQLSSSRKVIVTPSRHCREVCSPMHTLMNEGDIMTYNPLVWRAVMMPNVDNMLSIGYLGSYSFAGLKQDEINPEDQPPSSHDWKKKE</sequence>
<dbReference type="GO" id="GO:0000139">
    <property type="term" value="C:Golgi membrane"/>
    <property type="evidence" value="ECO:0007669"/>
    <property type="project" value="UniProtKB-SubCell"/>
</dbReference>
<organism evidence="10 11">
    <name type="scientific">Magallana gigas</name>
    <name type="common">Pacific oyster</name>
    <name type="synonym">Crassostrea gigas</name>
    <dbReference type="NCBI Taxonomy" id="29159"/>
    <lineage>
        <taxon>Eukaryota</taxon>
        <taxon>Metazoa</taxon>
        <taxon>Spiralia</taxon>
        <taxon>Lophotrochozoa</taxon>
        <taxon>Mollusca</taxon>
        <taxon>Bivalvia</taxon>
        <taxon>Autobranchia</taxon>
        <taxon>Pteriomorphia</taxon>
        <taxon>Ostreida</taxon>
        <taxon>Ostreoidea</taxon>
        <taxon>Ostreidae</taxon>
        <taxon>Magallana</taxon>
    </lineage>
</organism>
<evidence type="ECO:0000256" key="9">
    <source>
        <dbReference type="SAM" id="Phobius"/>
    </source>
</evidence>
<dbReference type="PANTHER" id="PTHR35259">
    <property type="entry name" value="BOMBESIN RECEPTOR-ACTIVATED PROTEIN C6ORF89"/>
    <property type="match status" value="1"/>
</dbReference>
<dbReference type="EnsemblMetazoa" id="G6123.4">
    <property type="protein sequence ID" value="G6123.4:cds"/>
    <property type="gene ID" value="G6123"/>
</dbReference>
<dbReference type="AlphaFoldDB" id="A0A8W8NB35"/>
<evidence type="ECO:0000256" key="5">
    <source>
        <dbReference type="ARBA" id="ARBA00022968"/>
    </source>
</evidence>
<dbReference type="PANTHER" id="PTHR35259:SF1">
    <property type="entry name" value="BOMBESIN RECEPTOR-ACTIVATED PROTEIN C6ORF89"/>
    <property type="match status" value="1"/>
</dbReference>
<keyword evidence="8 9" id="KW-0472">Membrane</keyword>